<sequence length="168" mass="18017">MGRLVLATLVLTVIIAGCTGQIDTSELSSEIRDIVSGIENISDMIPENISAMFPDNLSRIQEIINETSEAIENITADIISGAEESPCTTSGTTLVYLKGIYEAEGGAYKAKFEVFKDNSTEIKYIVSGTTEGVNSVTIQVNEILVRSTGGGEVNAYIFGENQTCVYSE</sequence>
<keyword evidence="2" id="KW-1185">Reference proteome</keyword>
<evidence type="ECO:0000313" key="1">
    <source>
        <dbReference type="EMBL" id="HIJ99279.1"/>
    </source>
</evidence>
<gene>
    <name evidence="1" type="ORF">H1011_00460</name>
</gene>
<organism evidence="1 2">
    <name type="scientific">Candidatus Undinarchaeum marinum</name>
    <dbReference type="NCBI Taxonomy" id="2756141"/>
    <lineage>
        <taxon>Archaea</taxon>
        <taxon>Candidatus Undinarchaeota</taxon>
        <taxon>Candidatus Undinarchaeia</taxon>
        <taxon>Candidatus Undinarchaeales</taxon>
        <taxon>Candidatus Undinarchaeaceae</taxon>
        <taxon>Candidatus Undinarchaeum</taxon>
    </lineage>
</organism>
<proteinExistence type="predicted"/>
<dbReference type="PROSITE" id="PS51257">
    <property type="entry name" value="PROKAR_LIPOPROTEIN"/>
    <property type="match status" value="1"/>
</dbReference>
<dbReference type="AlphaFoldDB" id="A0A832V3K4"/>
<protein>
    <submittedName>
        <fullName evidence="1">Uncharacterized protein</fullName>
    </submittedName>
</protein>
<dbReference type="Proteomes" id="UP000604391">
    <property type="component" value="Unassembled WGS sequence"/>
</dbReference>
<name>A0A832V3K4_9ARCH</name>
<reference evidence="1 2" key="1">
    <citation type="journal article" name="Nat. Commun.">
        <title>Undinarchaeota illuminate DPANN phylogeny and the impact of gene transfer on archaeal evolution.</title>
        <authorList>
            <person name="Dombrowski N."/>
            <person name="Williams T.A."/>
            <person name="Sun J."/>
            <person name="Woodcroft B.J."/>
            <person name="Lee J.H."/>
            <person name="Minh B.Q."/>
            <person name="Rinke C."/>
            <person name="Spang A."/>
        </authorList>
    </citation>
    <scope>NUCLEOTIDE SEQUENCE [LARGE SCALE GENOMIC DNA]</scope>
    <source>
        <strain evidence="1">MAG_bin17</strain>
    </source>
</reference>
<dbReference type="EMBL" id="DVAD01000003">
    <property type="protein sequence ID" value="HIJ99279.1"/>
    <property type="molecule type" value="Genomic_DNA"/>
</dbReference>
<evidence type="ECO:0000313" key="2">
    <source>
        <dbReference type="Proteomes" id="UP000604391"/>
    </source>
</evidence>
<comment type="caution">
    <text evidence="1">The sequence shown here is derived from an EMBL/GenBank/DDBJ whole genome shotgun (WGS) entry which is preliminary data.</text>
</comment>
<accession>A0A832V3K4</accession>